<keyword evidence="5" id="KW-0679">Respiratory chain</keyword>
<keyword evidence="4" id="KW-0813">Transport</keyword>
<sequence>MADAATNTLPSTDNTSLTCAARVLGFECADANLAFLRCKQENADPRACLAQGEKVTACVLKTLREVESNCGETYAAYKKALKKNWHQIDEVRKEQAAFEQCWREFKQYNKE</sequence>
<keyword evidence="6" id="KW-0677">Repeat</keyword>
<evidence type="ECO:0000256" key="3">
    <source>
        <dbReference type="ARBA" id="ARBA00010705"/>
    </source>
</evidence>
<comment type="function">
    <text evidence="1">Accessory subunit of the mitochondrial membrane respiratory chain NADH dehydrogenase (Complex I), that is believed not to be involved in catalysis. Complex I functions in the transfer of electrons from NADH to the respiratory chain. The immediate electron acceptor for the enzyme is believed to be ubiquinone.</text>
</comment>
<dbReference type="eggNOG" id="KOG3458">
    <property type="taxonomic scope" value="Eukaryota"/>
</dbReference>
<reference evidence="11" key="2">
    <citation type="submission" date="2010-04" db="EMBL/GenBank/DDBJ databases">
        <authorList>
            <person name="Buell R."/>
            <person name="Hamilton J."/>
            <person name="Hostetler J."/>
        </authorList>
    </citation>
    <scope>NUCLEOTIDE SEQUENCE [LARGE SCALE GENOMIC DNA]</scope>
    <source>
        <strain evidence="11">DAOM:BR144</strain>
    </source>
</reference>
<evidence type="ECO:0000256" key="2">
    <source>
        <dbReference type="ARBA" id="ARBA00004173"/>
    </source>
</evidence>
<dbReference type="PANTHER" id="PTHR13344">
    <property type="entry name" value="NADH-UBIQUINONE OXIDOREDUCTASE"/>
    <property type="match status" value="1"/>
</dbReference>
<keyword evidence="11" id="KW-1185">Reference proteome</keyword>
<evidence type="ECO:0000256" key="6">
    <source>
        <dbReference type="ARBA" id="ARBA00022737"/>
    </source>
</evidence>
<comment type="subcellular location">
    <subcellularLocation>
        <location evidence="2">Mitochondrion</location>
    </subcellularLocation>
</comment>
<dbReference type="VEuPathDB" id="FungiDB:PYU1_G008020"/>
<evidence type="ECO:0000256" key="8">
    <source>
        <dbReference type="ARBA" id="ARBA00023128"/>
    </source>
</evidence>
<dbReference type="PANTHER" id="PTHR13344:SF0">
    <property type="entry name" value="NADH DEHYDROGENASE [UBIQUINONE] 1 ALPHA SUBCOMPLEX SUBUNIT 8"/>
    <property type="match status" value="1"/>
</dbReference>
<dbReference type="HOGENOM" id="CLU_2101778_0_0_1"/>
<dbReference type="Proteomes" id="UP000019132">
    <property type="component" value="Unassembled WGS sequence"/>
</dbReference>
<dbReference type="STRING" id="431595.K3WSU2"/>
<evidence type="ECO:0000256" key="1">
    <source>
        <dbReference type="ARBA" id="ARBA00003195"/>
    </source>
</evidence>
<evidence type="ECO:0008006" key="12">
    <source>
        <dbReference type="Google" id="ProtNLM"/>
    </source>
</evidence>
<dbReference type="GO" id="GO:0006120">
    <property type="term" value="P:mitochondrial electron transport, NADH to ubiquinone"/>
    <property type="evidence" value="ECO:0007669"/>
    <property type="project" value="InterPro"/>
</dbReference>
<proteinExistence type="inferred from homology"/>
<dbReference type="AlphaFoldDB" id="K3WSU2"/>
<dbReference type="GO" id="GO:0005739">
    <property type="term" value="C:mitochondrion"/>
    <property type="evidence" value="ECO:0007669"/>
    <property type="project" value="UniProtKB-SubCell"/>
</dbReference>
<name>K3WSU2_GLOUD</name>
<dbReference type="InParanoid" id="K3WSU2"/>
<keyword evidence="7" id="KW-0249">Electron transport</keyword>
<reference evidence="10" key="3">
    <citation type="submission" date="2015-02" db="UniProtKB">
        <authorList>
            <consortium name="EnsemblProtists"/>
        </authorList>
    </citation>
    <scope>IDENTIFICATION</scope>
    <source>
        <strain evidence="10">DAOM BR144</strain>
    </source>
</reference>
<organism evidence="10 11">
    <name type="scientific">Globisporangium ultimum (strain ATCC 200006 / CBS 805.95 / DAOM BR144)</name>
    <name type="common">Pythium ultimum</name>
    <dbReference type="NCBI Taxonomy" id="431595"/>
    <lineage>
        <taxon>Eukaryota</taxon>
        <taxon>Sar</taxon>
        <taxon>Stramenopiles</taxon>
        <taxon>Oomycota</taxon>
        <taxon>Peronosporomycetes</taxon>
        <taxon>Pythiales</taxon>
        <taxon>Pythiaceae</taxon>
        <taxon>Globisporangium</taxon>
    </lineage>
</organism>
<evidence type="ECO:0000256" key="4">
    <source>
        <dbReference type="ARBA" id="ARBA00022448"/>
    </source>
</evidence>
<dbReference type="EnsemblProtists" id="PYU1_T008036">
    <property type="protein sequence ID" value="PYU1_T008036"/>
    <property type="gene ID" value="PYU1_G008020"/>
</dbReference>
<keyword evidence="8" id="KW-0496">Mitochondrion</keyword>
<protein>
    <recommendedName>
        <fullName evidence="12">CHCH domain-containing protein</fullName>
    </recommendedName>
</protein>
<comment type="similarity">
    <text evidence="3">Belongs to the complex I NDUFA8 subunit family.</text>
</comment>
<keyword evidence="9" id="KW-1015">Disulfide bond</keyword>
<evidence type="ECO:0000256" key="7">
    <source>
        <dbReference type="ARBA" id="ARBA00022982"/>
    </source>
</evidence>
<dbReference type="PROSITE" id="PS51808">
    <property type="entry name" value="CHCH"/>
    <property type="match status" value="1"/>
</dbReference>
<evidence type="ECO:0000256" key="5">
    <source>
        <dbReference type="ARBA" id="ARBA00022660"/>
    </source>
</evidence>
<evidence type="ECO:0000256" key="9">
    <source>
        <dbReference type="ARBA" id="ARBA00023157"/>
    </source>
</evidence>
<dbReference type="EMBL" id="GL376617">
    <property type="status" value="NOT_ANNOTATED_CDS"/>
    <property type="molecule type" value="Genomic_DNA"/>
</dbReference>
<accession>K3WSU2</accession>
<dbReference type="OMA" id="REVETNC"/>
<evidence type="ECO:0000313" key="11">
    <source>
        <dbReference type="Proteomes" id="UP000019132"/>
    </source>
</evidence>
<dbReference type="InterPro" id="IPR016680">
    <property type="entry name" value="NDUFA8"/>
</dbReference>
<evidence type="ECO:0000313" key="10">
    <source>
        <dbReference type="EnsemblProtists" id="PYU1_T008036"/>
    </source>
</evidence>
<reference evidence="11" key="1">
    <citation type="journal article" date="2010" name="Genome Biol.">
        <title>Genome sequence of the necrotrophic plant pathogen Pythium ultimum reveals original pathogenicity mechanisms and effector repertoire.</title>
        <authorList>
            <person name="Levesque C.A."/>
            <person name="Brouwer H."/>
            <person name="Cano L."/>
            <person name="Hamilton J.P."/>
            <person name="Holt C."/>
            <person name="Huitema E."/>
            <person name="Raffaele S."/>
            <person name="Robideau G.P."/>
            <person name="Thines M."/>
            <person name="Win J."/>
            <person name="Zerillo M.M."/>
            <person name="Beakes G.W."/>
            <person name="Boore J.L."/>
            <person name="Busam D."/>
            <person name="Dumas B."/>
            <person name="Ferriera S."/>
            <person name="Fuerstenberg S.I."/>
            <person name="Gachon C.M."/>
            <person name="Gaulin E."/>
            <person name="Govers F."/>
            <person name="Grenville-Briggs L."/>
            <person name="Horner N."/>
            <person name="Hostetler J."/>
            <person name="Jiang R.H."/>
            <person name="Johnson J."/>
            <person name="Krajaejun T."/>
            <person name="Lin H."/>
            <person name="Meijer H.J."/>
            <person name="Moore B."/>
            <person name="Morris P."/>
            <person name="Phuntmart V."/>
            <person name="Puiu D."/>
            <person name="Shetty J."/>
            <person name="Stajich J.E."/>
            <person name="Tripathy S."/>
            <person name="Wawra S."/>
            <person name="van West P."/>
            <person name="Whitty B.R."/>
            <person name="Coutinho P.M."/>
            <person name="Henrissat B."/>
            <person name="Martin F."/>
            <person name="Thomas P.D."/>
            <person name="Tyler B.M."/>
            <person name="De Vries R.P."/>
            <person name="Kamoun S."/>
            <person name="Yandell M."/>
            <person name="Tisserat N."/>
            <person name="Buell C.R."/>
        </authorList>
    </citation>
    <scope>NUCLEOTIDE SEQUENCE</scope>
    <source>
        <strain evidence="11">DAOM:BR144</strain>
    </source>
</reference>